<dbReference type="EMBL" id="MU118163">
    <property type="protein sequence ID" value="KAF9644056.1"/>
    <property type="molecule type" value="Genomic_DNA"/>
</dbReference>
<reference evidence="1" key="1">
    <citation type="submission" date="2019-10" db="EMBL/GenBank/DDBJ databases">
        <authorList>
            <consortium name="DOE Joint Genome Institute"/>
            <person name="Kuo A."/>
            <person name="Miyauchi S."/>
            <person name="Kiss E."/>
            <person name="Drula E."/>
            <person name="Kohler A."/>
            <person name="Sanchez-Garcia M."/>
            <person name="Andreopoulos B."/>
            <person name="Barry K.W."/>
            <person name="Bonito G."/>
            <person name="Buee M."/>
            <person name="Carver A."/>
            <person name="Chen C."/>
            <person name="Cichocki N."/>
            <person name="Clum A."/>
            <person name="Culley D."/>
            <person name="Crous P.W."/>
            <person name="Fauchery L."/>
            <person name="Girlanda M."/>
            <person name="Hayes R."/>
            <person name="Keri Z."/>
            <person name="Labutti K."/>
            <person name="Lipzen A."/>
            <person name="Lombard V."/>
            <person name="Magnuson J."/>
            <person name="Maillard F."/>
            <person name="Morin E."/>
            <person name="Murat C."/>
            <person name="Nolan M."/>
            <person name="Ohm R."/>
            <person name="Pangilinan J."/>
            <person name="Pereira M."/>
            <person name="Perotto S."/>
            <person name="Peter M."/>
            <person name="Riley R."/>
            <person name="Sitrit Y."/>
            <person name="Stielow B."/>
            <person name="Szollosi G."/>
            <person name="Zifcakova L."/>
            <person name="Stursova M."/>
            <person name="Spatafora J.W."/>
            <person name="Tedersoo L."/>
            <person name="Vaario L.-M."/>
            <person name="Yamada A."/>
            <person name="Yan M."/>
            <person name="Wang P."/>
            <person name="Xu J."/>
            <person name="Bruns T."/>
            <person name="Baldrian P."/>
            <person name="Vilgalys R."/>
            <person name="Henrissat B."/>
            <person name="Grigoriev I.V."/>
            <person name="Hibbett D."/>
            <person name="Nagy L.G."/>
            <person name="Martin F.M."/>
        </authorList>
    </citation>
    <scope>NUCLEOTIDE SEQUENCE</scope>
    <source>
        <strain evidence="1">P2</strain>
    </source>
</reference>
<reference evidence="1" key="2">
    <citation type="journal article" date="2020" name="Nat. Commun.">
        <title>Large-scale genome sequencing of mycorrhizal fungi provides insights into the early evolution of symbiotic traits.</title>
        <authorList>
            <person name="Miyauchi S."/>
            <person name="Kiss E."/>
            <person name="Kuo A."/>
            <person name="Drula E."/>
            <person name="Kohler A."/>
            <person name="Sanchez-Garcia M."/>
            <person name="Morin E."/>
            <person name="Andreopoulos B."/>
            <person name="Barry K.W."/>
            <person name="Bonito G."/>
            <person name="Buee M."/>
            <person name="Carver A."/>
            <person name="Chen C."/>
            <person name="Cichocki N."/>
            <person name="Clum A."/>
            <person name="Culley D."/>
            <person name="Crous P.W."/>
            <person name="Fauchery L."/>
            <person name="Girlanda M."/>
            <person name="Hayes R.D."/>
            <person name="Keri Z."/>
            <person name="LaButti K."/>
            <person name="Lipzen A."/>
            <person name="Lombard V."/>
            <person name="Magnuson J."/>
            <person name="Maillard F."/>
            <person name="Murat C."/>
            <person name="Nolan M."/>
            <person name="Ohm R.A."/>
            <person name="Pangilinan J."/>
            <person name="Pereira M.F."/>
            <person name="Perotto S."/>
            <person name="Peter M."/>
            <person name="Pfister S."/>
            <person name="Riley R."/>
            <person name="Sitrit Y."/>
            <person name="Stielow J.B."/>
            <person name="Szollosi G."/>
            <person name="Zifcakova L."/>
            <person name="Stursova M."/>
            <person name="Spatafora J.W."/>
            <person name="Tedersoo L."/>
            <person name="Vaario L.M."/>
            <person name="Yamada A."/>
            <person name="Yan M."/>
            <person name="Wang P."/>
            <person name="Xu J."/>
            <person name="Bruns T."/>
            <person name="Baldrian P."/>
            <person name="Vilgalys R."/>
            <person name="Dunand C."/>
            <person name="Henrissat B."/>
            <person name="Grigoriev I.V."/>
            <person name="Hibbett D."/>
            <person name="Nagy L.G."/>
            <person name="Martin F.M."/>
        </authorList>
    </citation>
    <scope>NUCLEOTIDE SEQUENCE</scope>
    <source>
        <strain evidence="1">P2</strain>
    </source>
</reference>
<name>A0ACB6Z4I0_THEGA</name>
<accession>A0ACB6Z4I0</accession>
<comment type="caution">
    <text evidence="1">The sequence shown here is derived from an EMBL/GenBank/DDBJ whole genome shotgun (WGS) entry which is preliminary data.</text>
</comment>
<evidence type="ECO:0000313" key="2">
    <source>
        <dbReference type="Proteomes" id="UP000886501"/>
    </source>
</evidence>
<dbReference type="Proteomes" id="UP000886501">
    <property type="component" value="Unassembled WGS sequence"/>
</dbReference>
<protein>
    <submittedName>
        <fullName evidence="1">Amidase signature enzyme</fullName>
    </submittedName>
</protein>
<gene>
    <name evidence="1" type="ORF">BDM02DRAFT_3131992</name>
</gene>
<evidence type="ECO:0000313" key="1">
    <source>
        <dbReference type="EMBL" id="KAF9644056.1"/>
    </source>
</evidence>
<keyword evidence="2" id="KW-1185">Reference proteome</keyword>
<organism evidence="1 2">
    <name type="scientific">Thelephora ganbajun</name>
    <name type="common">Ganba fungus</name>
    <dbReference type="NCBI Taxonomy" id="370292"/>
    <lineage>
        <taxon>Eukaryota</taxon>
        <taxon>Fungi</taxon>
        <taxon>Dikarya</taxon>
        <taxon>Basidiomycota</taxon>
        <taxon>Agaricomycotina</taxon>
        <taxon>Agaricomycetes</taxon>
        <taxon>Thelephorales</taxon>
        <taxon>Thelephoraceae</taxon>
        <taxon>Thelephora</taxon>
    </lineage>
</organism>
<sequence length="690" mass="75164">MFSDTLKTASKLNAHFTVTKELKGQLHGVPISFKDLTGGTPLVKTNVPQDLANFECSNPPLDTIKNPRNVKYNPGGSGEGEGTLLARKSHGVFTPNADLNPGFKSIPTVSGPMARNTEDIEIASRVVFGKSTNYSSAPVLYRQVKLEQKLKSGYYFDDGMARIAPACCHAFCEMVGALRKQGHEVVKKCPRHLYFSYRHLETQISSETKAQTQQYGFLHVMIGWYLEKVDPTKRGKTQSVPSDTFGQVLDAHGFNGTTSPGLASPTLIHEFFLALGAATLFYNLLDRPVGSISVTRIDPSLTRYLRTGSRQPLAIPRHPKSWTSCSMERSGGTIPTRWKDCLSEYSWLGFFSNNQANQDGYTGDGDFGSEGDFGGDGESGSVGTDADHHIGSGMSGSRRGTFVPPDPTREPNGRDLIVGMTNPDAGGGTIDCFDKNVLKNWINFYEPLGMSGKELAKERFAPPTRGVGINLPRHPLPSSSKSGKNKCYKATPISRVGNLKPDFSPSHRQRDGPGFDDGDDDRGVGFAAPEAEGNELDPMPTLVGNLRRAGPQVPEPKSPDKSMDIGGGDKGRGSLADPTEPRVPDSVTLSLRTTYLKDKMQGVGIQFGERPNAEGEAKEITRSEIFGVSGFTFLYKSPEIQTLSPRREGGFTFACPFVCWVLLPPTQAHSFEHVELLFGYNNVGVMRIHV</sequence>
<proteinExistence type="predicted"/>